<dbReference type="RefSeq" id="WP_283431997.1">
    <property type="nucleotide sequence ID" value="NZ_FXUG01000003.1"/>
</dbReference>
<organism evidence="2 3">
    <name type="scientific">Neorhodopirellula lusitana</name>
    <dbReference type="NCBI Taxonomy" id="445327"/>
    <lineage>
        <taxon>Bacteria</taxon>
        <taxon>Pseudomonadati</taxon>
        <taxon>Planctomycetota</taxon>
        <taxon>Planctomycetia</taxon>
        <taxon>Pirellulales</taxon>
        <taxon>Pirellulaceae</taxon>
        <taxon>Neorhodopirellula</taxon>
    </lineage>
</organism>
<dbReference type="Proteomes" id="UP001158067">
    <property type="component" value="Unassembled WGS sequence"/>
</dbReference>
<feature type="compositionally biased region" description="Low complexity" evidence="1">
    <location>
        <begin position="22"/>
        <end position="39"/>
    </location>
</feature>
<sequence>MSHSVAAQTSQPGPLWKPPQNSLATPAPVATLPPTSPSVDAGPIQDEVAHMRRRLFRTLDDPELPMTAVDCSSVASGTLRSLGDRFFADEDFRHLNNLVIAVPTTAAFAESPDFDAIQQIKQTAFEMGLEGKVSWLLIETPETELPALQTLVAQQGGQWYQGT</sequence>
<name>A0ABY1PYM8_9BACT</name>
<evidence type="ECO:0000313" key="2">
    <source>
        <dbReference type="EMBL" id="SMP50950.1"/>
    </source>
</evidence>
<comment type="caution">
    <text evidence="2">The sequence shown here is derived from an EMBL/GenBank/DDBJ whole genome shotgun (WGS) entry which is preliminary data.</text>
</comment>
<evidence type="ECO:0000313" key="3">
    <source>
        <dbReference type="Proteomes" id="UP001158067"/>
    </source>
</evidence>
<accession>A0ABY1PYM8</accession>
<proteinExistence type="predicted"/>
<feature type="region of interest" description="Disordered" evidence="1">
    <location>
        <begin position="1"/>
        <end position="42"/>
    </location>
</feature>
<feature type="compositionally biased region" description="Polar residues" evidence="1">
    <location>
        <begin position="1"/>
        <end position="12"/>
    </location>
</feature>
<dbReference type="EMBL" id="FXUG01000003">
    <property type="protein sequence ID" value="SMP50950.1"/>
    <property type="molecule type" value="Genomic_DNA"/>
</dbReference>
<reference evidence="2 3" key="1">
    <citation type="submission" date="2017-05" db="EMBL/GenBank/DDBJ databases">
        <authorList>
            <person name="Varghese N."/>
            <person name="Submissions S."/>
        </authorList>
    </citation>
    <scope>NUCLEOTIDE SEQUENCE [LARGE SCALE GENOMIC DNA]</scope>
    <source>
        <strain evidence="2 3">DSM 25457</strain>
    </source>
</reference>
<evidence type="ECO:0000256" key="1">
    <source>
        <dbReference type="SAM" id="MobiDB-lite"/>
    </source>
</evidence>
<keyword evidence="3" id="KW-1185">Reference proteome</keyword>
<gene>
    <name evidence="2" type="ORF">SAMN06265222_103199</name>
</gene>
<protein>
    <submittedName>
        <fullName evidence="2">Uncharacterized protein</fullName>
    </submittedName>
</protein>